<dbReference type="AlphaFoldDB" id="A0A1I8BRF0"/>
<evidence type="ECO:0000313" key="3">
    <source>
        <dbReference type="WBParaSite" id="MhA1_Contig435.frz3.gene8"/>
    </source>
</evidence>
<keyword evidence="2" id="KW-1185">Reference proteome</keyword>
<name>A0A1I8BRF0_MELHA</name>
<evidence type="ECO:0000313" key="2">
    <source>
        <dbReference type="Proteomes" id="UP000095281"/>
    </source>
</evidence>
<proteinExistence type="predicted"/>
<organism evidence="2 3">
    <name type="scientific">Meloidogyne hapla</name>
    <name type="common">Root-knot nematode worm</name>
    <dbReference type="NCBI Taxonomy" id="6305"/>
    <lineage>
        <taxon>Eukaryota</taxon>
        <taxon>Metazoa</taxon>
        <taxon>Ecdysozoa</taxon>
        <taxon>Nematoda</taxon>
        <taxon>Chromadorea</taxon>
        <taxon>Rhabditida</taxon>
        <taxon>Tylenchina</taxon>
        <taxon>Tylenchomorpha</taxon>
        <taxon>Tylenchoidea</taxon>
        <taxon>Meloidogynidae</taxon>
        <taxon>Meloidogyninae</taxon>
        <taxon>Meloidogyne</taxon>
    </lineage>
</organism>
<accession>A0A1I8BRF0</accession>
<dbReference type="Proteomes" id="UP000095281">
    <property type="component" value="Unplaced"/>
</dbReference>
<sequence>IIMKVLLIILVLMMIFVVTVNSGCCSNFNCRSICKVWCRRDYYCIKYQGACLKNGCCPRG</sequence>
<reference evidence="3" key="1">
    <citation type="submission" date="2016-11" db="UniProtKB">
        <authorList>
            <consortium name="WormBaseParasite"/>
        </authorList>
    </citation>
    <scope>IDENTIFICATION</scope>
</reference>
<evidence type="ECO:0000256" key="1">
    <source>
        <dbReference type="SAM" id="SignalP"/>
    </source>
</evidence>
<dbReference type="WBParaSite" id="MhA1_Contig435.frz3.gene8">
    <property type="protein sequence ID" value="MhA1_Contig435.frz3.gene8"/>
    <property type="gene ID" value="MhA1_Contig435.frz3.gene8"/>
</dbReference>
<keyword evidence="1" id="KW-0732">Signal</keyword>
<protein>
    <submittedName>
        <fullName evidence="3">Potassium channel toxin</fullName>
    </submittedName>
</protein>
<feature type="chain" id="PRO_5009316098" evidence="1">
    <location>
        <begin position="23"/>
        <end position="60"/>
    </location>
</feature>
<feature type="signal peptide" evidence="1">
    <location>
        <begin position="1"/>
        <end position="22"/>
    </location>
</feature>